<dbReference type="RefSeq" id="WP_014737767.1">
    <property type="nucleotide sequence ID" value="NC_017954.1"/>
</dbReference>
<dbReference type="PANTHER" id="PTHR42146">
    <property type="entry name" value="3',5'-CYCLIC-NUCLEOTIDE PHOSPHODIESTERASE"/>
    <property type="match status" value="1"/>
</dbReference>
<dbReference type="HOGENOM" id="CLU_076809_0_0_2"/>
<dbReference type="InParanoid" id="I3TFH9"/>
<evidence type="ECO:0000313" key="1">
    <source>
        <dbReference type="EMBL" id="AFK51517.1"/>
    </source>
</evidence>
<keyword evidence="1" id="KW-0378">Hydrolase</keyword>
<dbReference type="GO" id="GO:0016787">
    <property type="term" value="F:hydrolase activity"/>
    <property type="evidence" value="ECO:0007669"/>
    <property type="project" value="UniProtKB-KW"/>
</dbReference>
<dbReference type="SUPFAM" id="SSF64182">
    <property type="entry name" value="DHH phosphoesterases"/>
    <property type="match status" value="1"/>
</dbReference>
<dbReference type="OrthoDB" id="18016at2157"/>
<protein>
    <submittedName>
        <fullName evidence="1">Putative phosphohydrolase, DHH superfamily</fullName>
    </submittedName>
</protein>
<name>I3TFH9_THEC1</name>
<dbReference type="Proteomes" id="UP000005270">
    <property type="component" value="Chromosome"/>
</dbReference>
<dbReference type="PANTHER" id="PTHR42146:SF1">
    <property type="entry name" value="OLIGORIBONUCLEASE NRNB"/>
    <property type="match status" value="1"/>
</dbReference>
<dbReference type="GeneID" id="13013413"/>
<dbReference type="eggNOG" id="arCOG00423">
    <property type="taxonomic scope" value="Archaea"/>
</dbReference>
<dbReference type="InterPro" id="IPR052968">
    <property type="entry name" value="Nucleotide_metab_enz"/>
</dbReference>
<reference evidence="1 2" key="1">
    <citation type="journal article" date="2012" name="J. Bacteriol.">
        <title>Complete genome sequence of the hyperthermophilic cellulolytic Crenarchaeon 'Thermogladius cellulolyticus' 1633.</title>
        <authorList>
            <person name="Mardanov A.V."/>
            <person name="Kochetkova T.V."/>
            <person name="Beletsky A.V."/>
            <person name="Bonch-Osmolovskaya E.A."/>
            <person name="Ravin N.V."/>
            <person name="Skryabin K.G."/>
        </authorList>
    </citation>
    <scope>NUCLEOTIDE SEQUENCE [LARGE SCALE GENOMIC DNA]</scope>
    <source>
        <strain evidence="2">DSM 22663 / VKM B-2946 / 1633</strain>
    </source>
</reference>
<keyword evidence="2" id="KW-1185">Reference proteome</keyword>
<accession>I3TFH9</accession>
<sequence>MLSRVSITHWDIDGLASAAFIYFKVRPVQQILASVTSLPNYLLEVLRQTPPVREVWIADLNPQVSSLKALITFLEEAKKRRIRVYWLDHHEWDPGVYRELVGFDDVLTYVVDPNYTAADLVASKLGLRGDKFVEELLKLSYDDDFFLNKYELTVRWRRVLRWYGWEVRYKALESFKRRDLAPAWMIELYNREVSVVYENLIREAIARMDIVERDGFRIMVFPDVDPRVHPGEIVDVSEKNGLIAHLYIVRYPRGVSLRSDYIDVSSIARDLGGGGHARAAGIPGEVSLRAVLNKVFEKIDQSKYVPLTKSQVV</sequence>
<gene>
    <name evidence="1" type="ordered locus">TCELL_1094</name>
</gene>
<proteinExistence type="predicted"/>
<dbReference type="Gene3D" id="3.10.310.30">
    <property type="match status" value="1"/>
</dbReference>
<dbReference type="AlphaFoldDB" id="I3TFH9"/>
<dbReference type="InterPro" id="IPR038763">
    <property type="entry name" value="DHH_sf"/>
</dbReference>
<organism evidence="1 2">
    <name type="scientific">Thermogladius calderae (strain DSM 22663 / VKM B-2946 / 1633)</name>
    <dbReference type="NCBI Taxonomy" id="1184251"/>
    <lineage>
        <taxon>Archaea</taxon>
        <taxon>Thermoproteota</taxon>
        <taxon>Thermoprotei</taxon>
        <taxon>Desulfurococcales</taxon>
        <taxon>Desulfurococcaceae</taxon>
        <taxon>Thermogladius</taxon>
    </lineage>
</organism>
<dbReference type="EMBL" id="CP003531">
    <property type="protein sequence ID" value="AFK51517.1"/>
    <property type="molecule type" value="Genomic_DNA"/>
</dbReference>
<evidence type="ECO:0000313" key="2">
    <source>
        <dbReference type="Proteomes" id="UP000005270"/>
    </source>
</evidence>
<dbReference type="STRING" id="1184251.TCELL_1094"/>
<dbReference type="KEGG" id="thg:TCELL_1094"/>